<sequence>MRSAQSSPYAPKRQFRSEPVTRLRGRTRGRRTKADDTAHAGHGDAESPRAALHKELGDLGLL</sequence>
<gene>
    <name evidence="2" type="ORF">QFZ56_007297</name>
</gene>
<dbReference type="EMBL" id="JAUSYA010000001">
    <property type="protein sequence ID" value="MDQ0688334.1"/>
    <property type="molecule type" value="Genomic_DNA"/>
</dbReference>
<feature type="compositionally biased region" description="Basic and acidic residues" evidence="1">
    <location>
        <begin position="32"/>
        <end position="62"/>
    </location>
</feature>
<accession>A0ABU0QCF3</accession>
<dbReference type="Proteomes" id="UP001243364">
    <property type="component" value="Unassembled WGS sequence"/>
</dbReference>
<reference evidence="2 3" key="1">
    <citation type="submission" date="2023-07" db="EMBL/GenBank/DDBJ databases">
        <title>Comparative genomics of wheat-associated soil bacteria to identify genetic determinants of phenazine resistance.</title>
        <authorList>
            <person name="Mouncey N."/>
        </authorList>
    </citation>
    <scope>NUCLEOTIDE SEQUENCE [LARGE SCALE GENOMIC DNA]</scope>
    <source>
        <strain evidence="2 3">W4I19-2</strain>
    </source>
</reference>
<proteinExistence type="predicted"/>
<name>A0ABU0QCF3_STRAH</name>
<protein>
    <submittedName>
        <fullName evidence="2">Uncharacterized protein</fullName>
    </submittedName>
</protein>
<evidence type="ECO:0000313" key="2">
    <source>
        <dbReference type="EMBL" id="MDQ0688334.1"/>
    </source>
</evidence>
<dbReference type="RefSeq" id="WP_307048845.1">
    <property type="nucleotide sequence ID" value="NZ_JAUSYA010000001.1"/>
</dbReference>
<evidence type="ECO:0000256" key="1">
    <source>
        <dbReference type="SAM" id="MobiDB-lite"/>
    </source>
</evidence>
<evidence type="ECO:0000313" key="3">
    <source>
        <dbReference type="Proteomes" id="UP001243364"/>
    </source>
</evidence>
<comment type="caution">
    <text evidence="2">The sequence shown here is derived from an EMBL/GenBank/DDBJ whole genome shotgun (WGS) entry which is preliminary data.</text>
</comment>
<keyword evidence="3" id="KW-1185">Reference proteome</keyword>
<feature type="region of interest" description="Disordered" evidence="1">
    <location>
        <begin position="1"/>
        <end position="62"/>
    </location>
</feature>
<organism evidence="2 3">
    <name type="scientific">Streptomyces achromogenes</name>
    <dbReference type="NCBI Taxonomy" id="67255"/>
    <lineage>
        <taxon>Bacteria</taxon>
        <taxon>Bacillati</taxon>
        <taxon>Actinomycetota</taxon>
        <taxon>Actinomycetes</taxon>
        <taxon>Kitasatosporales</taxon>
        <taxon>Streptomycetaceae</taxon>
        <taxon>Streptomyces</taxon>
    </lineage>
</organism>